<evidence type="ECO:0000256" key="9">
    <source>
        <dbReference type="ARBA" id="ARBA00023232"/>
    </source>
</evidence>
<dbReference type="SUPFAM" id="SSF56534">
    <property type="entry name" value="Aromatic aminoacid monoxygenases, catalytic and oligomerization domains"/>
    <property type="match status" value="1"/>
</dbReference>
<dbReference type="EMBL" id="VYXP01000002">
    <property type="protein sequence ID" value="KAA9133340.1"/>
    <property type="molecule type" value="Genomic_DNA"/>
</dbReference>
<keyword evidence="14" id="KW-1185">Reference proteome</keyword>
<evidence type="ECO:0000256" key="5">
    <source>
        <dbReference type="ARBA" id="ARBA00022723"/>
    </source>
</evidence>
<comment type="cofactor">
    <cofactor evidence="1 11">
        <name>Fe(2+)</name>
        <dbReference type="ChEBI" id="CHEBI:29033"/>
    </cofactor>
</comment>
<evidence type="ECO:0000256" key="3">
    <source>
        <dbReference type="ARBA" id="ARBA00009712"/>
    </source>
</evidence>
<keyword evidence="9" id="KW-0585">Phenylalanine catabolism</keyword>
<feature type="binding site" evidence="11">
    <location>
        <position position="127"/>
    </location>
    <ligand>
        <name>Fe cation</name>
        <dbReference type="ChEBI" id="CHEBI:24875"/>
    </ligand>
</feature>
<dbReference type="PANTHER" id="PTHR11473">
    <property type="entry name" value="AROMATIC AMINO ACID HYDROXYLASE"/>
    <property type="match status" value="1"/>
</dbReference>
<dbReference type="PRINTS" id="PR00372">
    <property type="entry name" value="FYWHYDRXLASE"/>
</dbReference>
<comment type="similarity">
    <text evidence="3">Belongs to the biopterin-dependent aromatic amino acid hydroxylase family.</text>
</comment>
<gene>
    <name evidence="13" type="ORF">F3N42_03025</name>
</gene>
<dbReference type="Pfam" id="PF00351">
    <property type="entry name" value="Biopterin_H"/>
    <property type="match status" value="1"/>
</dbReference>
<dbReference type="GO" id="GO:0004505">
    <property type="term" value="F:phenylalanine 4-monooxygenase activity"/>
    <property type="evidence" value="ECO:0007669"/>
    <property type="project" value="UniProtKB-EC"/>
</dbReference>
<evidence type="ECO:0000256" key="8">
    <source>
        <dbReference type="ARBA" id="ARBA00023033"/>
    </source>
</evidence>
<dbReference type="InterPro" id="IPR019774">
    <property type="entry name" value="Aromatic-AA_hydroxylase_C"/>
</dbReference>
<dbReference type="Gene3D" id="1.10.800.10">
    <property type="entry name" value="Aromatic amino acid hydroxylase"/>
    <property type="match status" value="1"/>
</dbReference>
<proteinExistence type="inferred from homology"/>
<keyword evidence="6 13" id="KW-0560">Oxidoreductase</keyword>
<evidence type="ECO:0000256" key="7">
    <source>
        <dbReference type="ARBA" id="ARBA00023004"/>
    </source>
</evidence>
<keyword evidence="5 11" id="KW-0479">Metal-binding</keyword>
<comment type="caution">
    <text evidence="13">The sequence shown here is derived from an EMBL/GenBank/DDBJ whole genome shotgun (WGS) entry which is preliminary data.</text>
</comment>
<evidence type="ECO:0000259" key="12">
    <source>
        <dbReference type="PROSITE" id="PS51410"/>
    </source>
</evidence>
<dbReference type="CDD" id="cd03348">
    <property type="entry name" value="pro_PheOH"/>
    <property type="match status" value="1"/>
</dbReference>
<dbReference type="InterPro" id="IPR036951">
    <property type="entry name" value="ArAA_hydroxylase_sf"/>
</dbReference>
<comment type="pathway">
    <text evidence="2">Amino-acid degradation; L-phenylalanine degradation; acetoacetate and fumarate from L-phenylalanine: step 1/6.</text>
</comment>
<evidence type="ECO:0000256" key="4">
    <source>
        <dbReference type="ARBA" id="ARBA00011995"/>
    </source>
</evidence>
<dbReference type="NCBIfam" id="NF008877">
    <property type="entry name" value="PRK11913.1-2"/>
    <property type="match status" value="1"/>
</dbReference>
<accession>A0A5N0TEC7</accession>
<reference evidence="13 14" key="1">
    <citation type="submission" date="2019-09" db="EMBL/GenBank/DDBJ databases">
        <title>Wenzhouxiangella sp. Genome sequencing and assembly.</title>
        <authorList>
            <person name="Zhang R."/>
        </authorList>
    </citation>
    <scope>NUCLEOTIDE SEQUENCE [LARGE SCALE GENOMIC DNA]</scope>
    <source>
        <strain evidence="13 14">W260</strain>
    </source>
</reference>
<evidence type="ECO:0000313" key="13">
    <source>
        <dbReference type="EMBL" id="KAA9133340.1"/>
    </source>
</evidence>
<evidence type="ECO:0000313" key="14">
    <source>
        <dbReference type="Proteomes" id="UP000325372"/>
    </source>
</evidence>
<dbReference type="InterPro" id="IPR005960">
    <property type="entry name" value="Phe-4-hydroxylase_mono"/>
</dbReference>
<dbReference type="InterPro" id="IPR001273">
    <property type="entry name" value="ArAA_hydroxylase"/>
</dbReference>
<dbReference type="PROSITE" id="PS51410">
    <property type="entry name" value="BH4_AAA_HYDROXYL_2"/>
    <property type="match status" value="1"/>
</dbReference>
<evidence type="ECO:0000256" key="1">
    <source>
        <dbReference type="ARBA" id="ARBA00001954"/>
    </source>
</evidence>
<dbReference type="Proteomes" id="UP000325372">
    <property type="component" value="Unassembled WGS sequence"/>
</dbReference>
<evidence type="ECO:0000256" key="11">
    <source>
        <dbReference type="PIRSR" id="PIRSR601273-2"/>
    </source>
</evidence>
<dbReference type="RefSeq" id="WP_150862899.1">
    <property type="nucleotide sequence ID" value="NZ_VYXP01000002.1"/>
</dbReference>
<feature type="binding site" evidence="11">
    <location>
        <position position="122"/>
    </location>
    <ligand>
        <name>Fe cation</name>
        <dbReference type="ChEBI" id="CHEBI:24875"/>
    </ligand>
</feature>
<dbReference type="AlphaFoldDB" id="A0A5N0TEC7"/>
<dbReference type="GO" id="GO:0006559">
    <property type="term" value="P:L-phenylalanine catabolic process"/>
    <property type="evidence" value="ECO:0007669"/>
    <property type="project" value="UniProtKB-KW"/>
</dbReference>
<evidence type="ECO:0000256" key="10">
    <source>
        <dbReference type="ARBA" id="ARBA00029922"/>
    </source>
</evidence>
<protein>
    <recommendedName>
        <fullName evidence="4">phenylalanine 4-monooxygenase</fullName>
        <ecNumber evidence="4">1.14.16.1</ecNumber>
    </recommendedName>
    <alternativeName>
        <fullName evidence="10">Phe-4-monooxygenase</fullName>
    </alternativeName>
</protein>
<keyword evidence="7 11" id="KW-0408">Iron</keyword>
<keyword evidence="8 13" id="KW-0503">Monooxygenase</keyword>
<feature type="domain" description="Biopterin-dependent aromatic amino acid hydroxylase family profile" evidence="12">
    <location>
        <begin position="1"/>
        <end position="264"/>
    </location>
</feature>
<dbReference type="GO" id="GO:0005506">
    <property type="term" value="F:iron ion binding"/>
    <property type="evidence" value="ECO:0007669"/>
    <property type="project" value="InterPro"/>
</dbReference>
<dbReference type="EC" id="1.14.16.1" evidence="4"/>
<evidence type="ECO:0000256" key="2">
    <source>
        <dbReference type="ARBA" id="ARBA00005088"/>
    </source>
</evidence>
<organism evidence="13 14">
    <name type="scientific">Marinihelvus fidelis</name>
    <dbReference type="NCBI Taxonomy" id="2613842"/>
    <lineage>
        <taxon>Bacteria</taxon>
        <taxon>Pseudomonadati</taxon>
        <taxon>Pseudomonadota</taxon>
        <taxon>Gammaproteobacteria</taxon>
        <taxon>Chromatiales</taxon>
        <taxon>Wenzhouxiangellaceae</taxon>
        <taxon>Marinihelvus</taxon>
    </lineage>
</organism>
<evidence type="ECO:0000256" key="6">
    <source>
        <dbReference type="ARBA" id="ARBA00023002"/>
    </source>
</evidence>
<dbReference type="PANTHER" id="PTHR11473:SF24">
    <property type="entry name" value="PHENYLALANINE-4-HYDROXYLASE"/>
    <property type="match status" value="1"/>
</dbReference>
<sequence length="264" mass="29969">MGHSSRYTSKQADANGVIDYSEEENRVWGDLMSRQLPVLPGRVCDEYQHALELMNFPRDRVPQLAEISAVLQEQTGWSVAPVPALIDFTAFFKLLANRQFPAATFIRRREDMDYLQEPDIFHELFGHTPLLTDYRFAAFTEAYGNAGLAADRRDHAMLARLFWFTVEFGLINTADGLRSYGAGLVSSPGELTYSLDSEVPQRRPFDPIDALRTPYRIDIYQTVYFVIDSFDTLYELAQADLAALVAEARRLGMHAPTFPQRESA</sequence>
<name>A0A5N0TEC7_9GAMM</name>
<dbReference type="NCBIfam" id="TIGR01267">
    <property type="entry name" value="Phe4hydrox_mono"/>
    <property type="match status" value="1"/>
</dbReference>
<feature type="binding site" evidence="11">
    <location>
        <position position="167"/>
    </location>
    <ligand>
        <name>Fe cation</name>
        <dbReference type="ChEBI" id="CHEBI:24875"/>
    </ligand>
</feature>
<dbReference type="InterPro" id="IPR036329">
    <property type="entry name" value="Aro-AA_hydroxylase_C_sf"/>
</dbReference>